<evidence type="ECO:0000313" key="4">
    <source>
        <dbReference type="Proteomes" id="UP001229955"/>
    </source>
</evidence>
<dbReference type="Proteomes" id="UP001229955">
    <property type="component" value="Chromosome"/>
</dbReference>
<dbReference type="AlphaFoldDB" id="A0AA49Q867"/>
<sequence>MRIARLLLTLAFIAPALGAQSPGAESFVRQTLQVMPFYHETDRREGLRLAGEMRGALLRLADRRQLNVVDSDSAVRILAVGGLQRPELARAQEVGWVTRISRADEVLRAYVRSRGDTLVVRAELSLVRDPRMREPLPTVRGVGREATATALARAVVQARAQMDLLRSCENHAREGRFDAAARAATQAIARSPNAVLARTCLMRVAATQSVPADSVIRLAEWIMARDSVSIIATTLRAQAITAIARAARGDAAAARSRAVAAWGRVLALRPDSADLGAEAVESFLTLSRPRDALAALDSVDHLNPSEIRYPRLRFRALHTLARWPEAAALGDSLERVDVGFAGDPNYALRYIEALAMRGDTIRAVAKSARSVTEHPEDGRLYVQYVELISGENAAALTRGLARFPSLAPLRVVAAQRARARGDAGAERSALSQALVADATLGPAYLRLAELWYQEGRPDSALVVLAQAPRSGEGTMMLRTYLVGRGLEALRSAVDSVPDTYTHAVAFLALADSVDSGEDSRSLLVAATLQQARAHLVVGASGRQCDPIRVADSDLALASRFLERGVGQGSAATELHEAHAGLRSAVDEAARVLCSSAG</sequence>
<dbReference type="SUPFAM" id="SSF48452">
    <property type="entry name" value="TPR-like"/>
    <property type="match status" value="1"/>
</dbReference>
<dbReference type="EMBL" id="CP130613">
    <property type="protein sequence ID" value="WKW14790.1"/>
    <property type="molecule type" value="Genomic_DNA"/>
</dbReference>
<dbReference type="KEGG" id="pspc:Strain318_001148"/>
<dbReference type="InterPro" id="IPR011990">
    <property type="entry name" value="TPR-like_helical_dom_sf"/>
</dbReference>
<feature type="chain" id="PRO_5041334907" description="Tetratricopeptide repeat protein" evidence="1">
    <location>
        <begin position="20"/>
        <end position="597"/>
    </location>
</feature>
<accession>A0AA49Q867</accession>
<reference evidence="3" key="1">
    <citation type="submission" date="2023-07" db="EMBL/GenBank/DDBJ databases">
        <authorList>
            <person name="Haufschild T."/>
            <person name="Kallscheuer N."/>
            <person name="Hammer J."/>
            <person name="Kohn T."/>
            <person name="Kabuu M."/>
            <person name="Jogler M."/>
            <person name="Wohfarth N."/>
            <person name="Heuer A."/>
            <person name="Rohde M."/>
            <person name="van Teeseling M.C.F."/>
            <person name="Jogler C."/>
        </authorList>
    </citation>
    <scope>NUCLEOTIDE SEQUENCE</scope>
    <source>
        <strain evidence="2">Strain 138</strain>
        <strain evidence="3">Strain 318</strain>
    </source>
</reference>
<evidence type="ECO:0000256" key="1">
    <source>
        <dbReference type="SAM" id="SignalP"/>
    </source>
</evidence>
<dbReference type="RefSeq" id="WP_367887565.1">
    <property type="nucleotide sequence ID" value="NZ_CP130612.1"/>
</dbReference>
<organism evidence="3 4">
    <name type="scientific">Pseudogemmatithrix spongiicola</name>
    <dbReference type="NCBI Taxonomy" id="3062599"/>
    <lineage>
        <taxon>Bacteria</taxon>
        <taxon>Pseudomonadati</taxon>
        <taxon>Gemmatimonadota</taxon>
        <taxon>Gemmatimonadia</taxon>
        <taxon>Gemmatimonadales</taxon>
        <taxon>Gemmatimonadaceae</taxon>
        <taxon>Pseudogemmatithrix</taxon>
    </lineage>
</organism>
<proteinExistence type="predicted"/>
<keyword evidence="4" id="KW-1185">Reference proteome</keyword>
<dbReference type="EMBL" id="CP130612">
    <property type="protein sequence ID" value="WKW11880.1"/>
    <property type="molecule type" value="Genomic_DNA"/>
</dbReference>
<protein>
    <recommendedName>
        <fullName evidence="5">Tetratricopeptide repeat protein</fullName>
    </recommendedName>
</protein>
<keyword evidence="1" id="KW-0732">Signal</keyword>
<gene>
    <name evidence="2" type="ORF">Strain138_001148</name>
    <name evidence="3" type="ORF">Strain318_001148</name>
</gene>
<evidence type="ECO:0008006" key="5">
    <source>
        <dbReference type="Google" id="ProtNLM"/>
    </source>
</evidence>
<dbReference type="Gene3D" id="1.25.40.10">
    <property type="entry name" value="Tetratricopeptide repeat domain"/>
    <property type="match status" value="2"/>
</dbReference>
<evidence type="ECO:0000313" key="2">
    <source>
        <dbReference type="EMBL" id="WKW11880.1"/>
    </source>
</evidence>
<evidence type="ECO:0000313" key="3">
    <source>
        <dbReference type="EMBL" id="WKW14790.1"/>
    </source>
</evidence>
<feature type="signal peptide" evidence="1">
    <location>
        <begin position="1"/>
        <end position="19"/>
    </location>
</feature>
<name>A0AA49Q867_9BACT</name>
<accession>A0AA49Q550</accession>